<reference evidence="2 3" key="1">
    <citation type="journal article" date="2016" name="Genome Announc.">
        <title>Draft Whole-Genome Sequence of Trichoderma gamsii T6085, a Promising Biocontrol Agent of Fusarium Head Blight on Wheat.</title>
        <authorList>
            <person name="Baroncelli R."/>
            <person name="Zapparata A."/>
            <person name="Piaggeschi G."/>
            <person name="Sarrocco S."/>
            <person name="Vannacci G."/>
        </authorList>
    </citation>
    <scope>NUCLEOTIDE SEQUENCE [LARGE SCALE GENOMIC DNA]</scope>
    <source>
        <strain evidence="2 3">T6085</strain>
    </source>
</reference>
<name>A0A2P4ZBR0_9HYPO</name>
<evidence type="ECO:0000259" key="1">
    <source>
        <dbReference type="Pfam" id="PF01966"/>
    </source>
</evidence>
<comment type="caution">
    <text evidence="2">The sequence shown here is derived from an EMBL/GenBank/DDBJ whole genome shotgun (WGS) entry which is preliminary data.</text>
</comment>
<dbReference type="Proteomes" id="UP000054821">
    <property type="component" value="Unassembled WGS sequence"/>
</dbReference>
<dbReference type="AlphaFoldDB" id="A0A2P4ZBR0"/>
<protein>
    <recommendedName>
        <fullName evidence="1">HD domain-containing protein</fullName>
    </recommendedName>
</protein>
<dbReference type="PANTHER" id="PTHR35569:SF1">
    <property type="entry name" value="CYANAMIDE HYDRATASE DDI2-RELATED"/>
    <property type="match status" value="1"/>
</dbReference>
<dbReference type="PANTHER" id="PTHR35569">
    <property type="entry name" value="CYANAMIDE HYDRATASE DDI2-RELATED"/>
    <property type="match status" value="1"/>
</dbReference>
<feature type="domain" description="HD" evidence="1">
    <location>
        <begin position="41"/>
        <end position="134"/>
    </location>
</feature>
<dbReference type="SUPFAM" id="SSF109604">
    <property type="entry name" value="HD-domain/PDEase-like"/>
    <property type="match status" value="1"/>
</dbReference>
<dbReference type="Gene3D" id="1.10.3210.10">
    <property type="entry name" value="Hypothetical protein af1432"/>
    <property type="match status" value="1"/>
</dbReference>
<dbReference type="Pfam" id="PF01966">
    <property type="entry name" value="HD"/>
    <property type="match status" value="1"/>
</dbReference>
<dbReference type="RefSeq" id="XP_018656866.2">
    <property type="nucleotide sequence ID" value="XM_018809896.2"/>
</dbReference>
<evidence type="ECO:0000313" key="3">
    <source>
        <dbReference type="Proteomes" id="UP000054821"/>
    </source>
</evidence>
<organism evidence="2 3">
    <name type="scientific">Trichoderma gamsii</name>
    <dbReference type="NCBI Taxonomy" id="398673"/>
    <lineage>
        <taxon>Eukaryota</taxon>
        <taxon>Fungi</taxon>
        <taxon>Dikarya</taxon>
        <taxon>Ascomycota</taxon>
        <taxon>Pezizomycotina</taxon>
        <taxon>Sordariomycetes</taxon>
        <taxon>Hypocreomycetidae</taxon>
        <taxon>Hypocreales</taxon>
        <taxon>Hypocreaceae</taxon>
        <taxon>Trichoderma</taxon>
    </lineage>
</organism>
<dbReference type="GeneID" id="29989979"/>
<dbReference type="STRING" id="398673.A0A2P4ZBR0"/>
<gene>
    <name evidence="2" type="ORF">TGAM01_v209443</name>
</gene>
<dbReference type="EMBL" id="JPDN02000046">
    <property type="protein sequence ID" value="PON21705.1"/>
    <property type="molecule type" value="Genomic_DNA"/>
</dbReference>
<evidence type="ECO:0000313" key="2">
    <source>
        <dbReference type="EMBL" id="PON21705.1"/>
    </source>
</evidence>
<accession>A0A2P4ZBR0</accession>
<proteinExistence type="predicted"/>
<dbReference type="InterPro" id="IPR006674">
    <property type="entry name" value="HD_domain"/>
</dbReference>
<keyword evidence="3" id="KW-1185">Reference proteome</keyword>
<sequence length="248" mass="27945">MSSSTSTNPFPDIPELGITIPVNPVLLEAYDYYAQKMDKSVVDHCVRSMYWAVLLSRHKKFEGHKFNWDVVFLTVLLHDFGLSTDKALISKDKRFEIDGANITRQFLKDRGGDAWTPHLQLVWDAIALHTTASIAHHKEPEVALTSFAVMADMFGPNFPGEMLSKSDYLIVARRFPRPGFTDQVIGTMCTLCKEKPAVTFDNFAQEFGRTFGYDGKGEGKEEFARMADENKFSTVFLKGLGALDEMEV</sequence>